<evidence type="ECO:0000313" key="7">
    <source>
        <dbReference type="Proteomes" id="UP000177718"/>
    </source>
</evidence>
<feature type="coiled-coil region" evidence="4">
    <location>
        <begin position="127"/>
        <end position="165"/>
    </location>
</feature>
<comment type="function">
    <text evidence="3">Responsible for the release of ribosomes from messenger RNA at the termination of protein biosynthesis. May increase the efficiency of translation by recycling ribosomes from one round of translation to another.</text>
</comment>
<dbReference type="SUPFAM" id="SSF55194">
    <property type="entry name" value="Ribosome recycling factor, RRF"/>
    <property type="match status" value="1"/>
</dbReference>
<protein>
    <recommendedName>
        <fullName evidence="3">Ribosome-recycling factor</fullName>
        <shortName evidence="3">RRF</shortName>
    </recommendedName>
    <alternativeName>
        <fullName evidence="3">Ribosome-releasing factor</fullName>
    </alternativeName>
</protein>
<keyword evidence="2 3" id="KW-0648">Protein biosynthesis</keyword>
<dbReference type="Proteomes" id="UP000177718">
    <property type="component" value="Unassembled WGS sequence"/>
</dbReference>
<evidence type="ECO:0000256" key="2">
    <source>
        <dbReference type="ARBA" id="ARBA00022917"/>
    </source>
</evidence>
<evidence type="ECO:0000256" key="1">
    <source>
        <dbReference type="ARBA" id="ARBA00005912"/>
    </source>
</evidence>
<dbReference type="GO" id="GO:0043023">
    <property type="term" value="F:ribosomal large subunit binding"/>
    <property type="evidence" value="ECO:0007669"/>
    <property type="project" value="TreeGrafter"/>
</dbReference>
<dbReference type="PANTHER" id="PTHR20982:SF3">
    <property type="entry name" value="MITOCHONDRIAL RIBOSOME RECYCLING FACTOR PSEUDO 1"/>
    <property type="match status" value="1"/>
</dbReference>
<dbReference type="InterPro" id="IPR023584">
    <property type="entry name" value="Ribosome_recyc_fac_dom"/>
</dbReference>
<evidence type="ECO:0000256" key="3">
    <source>
        <dbReference type="HAMAP-Rule" id="MF_00040"/>
    </source>
</evidence>
<dbReference type="PANTHER" id="PTHR20982">
    <property type="entry name" value="RIBOSOME RECYCLING FACTOR"/>
    <property type="match status" value="1"/>
</dbReference>
<comment type="subcellular location">
    <subcellularLocation>
        <location evidence="3">Cytoplasm</location>
    </subcellularLocation>
</comment>
<gene>
    <name evidence="3" type="primary">frr</name>
    <name evidence="6" type="ORF">A3A61_03090</name>
</gene>
<name>A0A1G1WWA6_9BACT</name>
<keyword evidence="4" id="KW-0175">Coiled coil</keyword>
<dbReference type="STRING" id="1802605.A3A61_03090"/>
<dbReference type="AlphaFoldDB" id="A0A1G1WWA6"/>
<dbReference type="Gene3D" id="3.30.1360.40">
    <property type="match status" value="1"/>
</dbReference>
<sequence length="184" mass="20323">MEQILIEAQTKITKTLEVFKTELSGVRTGRANTGLIEGVKVDAYGSTVNLRDLGSINAPDPKTLTVQPWDPSLLDTIAKAIGNAGLGFSATADSGVVRVSIPALTEERRREFLKLVNDRSENAKVSVRQIRREIIEALDRMEKSKDLSEDDNKRTQDRLQKVIDEANSQITTLADAKSKEIMTI</sequence>
<feature type="domain" description="Ribosome recycling factor" evidence="5">
    <location>
        <begin position="19"/>
        <end position="182"/>
    </location>
</feature>
<reference evidence="6 7" key="1">
    <citation type="journal article" date="2016" name="Nat. Commun.">
        <title>Thousands of microbial genomes shed light on interconnected biogeochemical processes in an aquifer system.</title>
        <authorList>
            <person name="Anantharaman K."/>
            <person name="Brown C.T."/>
            <person name="Hug L.A."/>
            <person name="Sharon I."/>
            <person name="Castelle C.J."/>
            <person name="Probst A.J."/>
            <person name="Thomas B.C."/>
            <person name="Singh A."/>
            <person name="Wilkins M.J."/>
            <person name="Karaoz U."/>
            <person name="Brodie E.L."/>
            <person name="Williams K.H."/>
            <person name="Hubbard S.S."/>
            <person name="Banfield J.F."/>
        </authorList>
    </citation>
    <scope>NUCLEOTIDE SEQUENCE [LARGE SCALE GENOMIC DNA]</scope>
</reference>
<dbReference type="CDD" id="cd00520">
    <property type="entry name" value="RRF"/>
    <property type="match status" value="1"/>
</dbReference>
<dbReference type="NCBIfam" id="TIGR00496">
    <property type="entry name" value="frr"/>
    <property type="match status" value="1"/>
</dbReference>
<keyword evidence="3" id="KW-0963">Cytoplasm</keyword>
<evidence type="ECO:0000256" key="4">
    <source>
        <dbReference type="SAM" id="Coils"/>
    </source>
</evidence>
<dbReference type="InterPro" id="IPR036191">
    <property type="entry name" value="RRF_sf"/>
</dbReference>
<comment type="similarity">
    <text evidence="1 3">Belongs to the RRF family.</text>
</comment>
<evidence type="ECO:0000313" key="6">
    <source>
        <dbReference type="EMBL" id="OGY31871.1"/>
    </source>
</evidence>
<dbReference type="HAMAP" id="MF_00040">
    <property type="entry name" value="RRF"/>
    <property type="match status" value="1"/>
</dbReference>
<dbReference type="GO" id="GO:0005737">
    <property type="term" value="C:cytoplasm"/>
    <property type="evidence" value="ECO:0007669"/>
    <property type="project" value="UniProtKB-SubCell"/>
</dbReference>
<dbReference type="Pfam" id="PF01765">
    <property type="entry name" value="RRF"/>
    <property type="match status" value="1"/>
</dbReference>
<comment type="caution">
    <text evidence="6">The sequence shown here is derived from an EMBL/GenBank/DDBJ whole genome shotgun (WGS) entry which is preliminary data.</text>
</comment>
<dbReference type="InterPro" id="IPR002661">
    <property type="entry name" value="Ribosome_recyc_fac"/>
</dbReference>
<evidence type="ECO:0000259" key="5">
    <source>
        <dbReference type="Pfam" id="PF01765"/>
    </source>
</evidence>
<dbReference type="Gene3D" id="1.10.132.20">
    <property type="entry name" value="Ribosome-recycling factor"/>
    <property type="match status" value="1"/>
</dbReference>
<dbReference type="EMBL" id="MHDB01000022">
    <property type="protein sequence ID" value="OGY31871.1"/>
    <property type="molecule type" value="Genomic_DNA"/>
</dbReference>
<organism evidence="6 7">
    <name type="scientific">Candidatus Woykebacteria bacterium RIFCSPLOWO2_01_FULL_43_14</name>
    <dbReference type="NCBI Taxonomy" id="1802605"/>
    <lineage>
        <taxon>Bacteria</taxon>
        <taxon>Candidatus Woykeibacteriota</taxon>
    </lineage>
</organism>
<dbReference type="GO" id="GO:0006415">
    <property type="term" value="P:translational termination"/>
    <property type="evidence" value="ECO:0007669"/>
    <property type="project" value="UniProtKB-UniRule"/>
</dbReference>
<accession>A0A1G1WWA6</accession>
<proteinExistence type="inferred from homology"/>
<dbReference type="FunFam" id="3.30.1360.40:FF:000001">
    <property type="entry name" value="Ribosome-recycling factor"/>
    <property type="match status" value="1"/>
</dbReference>